<feature type="transmembrane region" description="Helical" evidence="1">
    <location>
        <begin position="91"/>
        <end position="113"/>
    </location>
</feature>
<sequence>MWELSGYFGLFLAALVAATFLPMQSEVVLVGLQLAGQHSLALLLLVATVGNVLGSLINWLLGRYIERWRDRRWFPVSPEQLERAQKVYRRYGYWSLLLSWAPFIGDPLTLIAGVLREPLWRFLLIVTLAKGGRYLLLVAATAQLI</sequence>
<proteinExistence type="predicted"/>
<dbReference type="OrthoDB" id="9814483at2"/>
<feature type="transmembrane region" description="Helical" evidence="1">
    <location>
        <begin position="41"/>
        <end position="61"/>
    </location>
</feature>
<dbReference type="PANTHER" id="PTHR42709:SF4">
    <property type="entry name" value="INNER MEMBRANE PROTEIN YQAA"/>
    <property type="match status" value="1"/>
</dbReference>
<keyword evidence="1" id="KW-0472">Membrane</keyword>
<evidence type="ECO:0000256" key="1">
    <source>
        <dbReference type="SAM" id="Phobius"/>
    </source>
</evidence>
<organism evidence="3">
    <name type="scientific">Pseudomonas saudimassiliensis</name>
    <dbReference type="NCBI Taxonomy" id="1461581"/>
    <lineage>
        <taxon>Bacteria</taxon>
        <taxon>Pseudomonadati</taxon>
        <taxon>Pseudomonadota</taxon>
        <taxon>Gammaproteobacteria</taxon>
        <taxon>Pseudomonadales</taxon>
        <taxon>Pseudomonadaceae</taxon>
        <taxon>Pseudomonas</taxon>
    </lineage>
</organism>
<dbReference type="PATRIC" id="fig|1461581.3.peg.2768"/>
<keyword evidence="1 3" id="KW-0812">Transmembrane</keyword>
<dbReference type="RefSeq" id="WP_044500919.1">
    <property type="nucleotide sequence ID" value="NZ_LK391969.1"/>
</dbReference>
<dbReference type="EMBL" id="LK391969">
    <property type="protein sequence ID" value="CEF27850.1"/>
    <property type="molecule type" value="Genomic_DNA"/>
</dbReference>
<dbReference type="GO" id="GO:0005886">
    <property type="term" value="C:plasma membrane"/>
    <property type="evidence" value="ECO:0007669"/>
    <property type="project" value="UniProtKB-ARBA"/>
</dbReference>
<reference evidence="3" key="1">
    <citation type="submission" date="2014-07" db="EMBL/GenBank/DDBJ databases">
        <authorList>
            <person name="Urmite Genomes Urmite Genomes"/>
        </authorList>
    </citation>
    <scope>NUCLEOTIDE SEQUENCE</scope>
    <source>
        <strain evidence="3">12M76_air</strain>
    </source>
</reference>
<dbReference type="InterPro" id="IPR032816">
    <property type="entry name" value="VTT_dom"/>
</dbReference>
<dbReference type="InterPro" id="IPR051311">
    <property type="entry name" value="DedA_domain"/>
</dbReference>
<protein>
    <submittedName>
        <fullName evidence="3">Putative transmembrane protein</fullName>
    </submittedName>
</protein>
<dbReference type="Pfam" id="PF09335">
    <property type="entry name" value="VTT_dom"/>
    <property type="match status" value="1"/>
</dbReference>
<dbReference type="EMBL" id="LM997413">
    <property type="protein sequence ID" value="CEA06425.1"/>
    <property type="molecule type" value="Genomic_DNA"/>
</dbReference>
<dbReference type="AlphaFoldDB" id="A0A078MJF8"/>
<evidence type="ECO:0000313" key="3">
    <source>
        <dbReference type="EMBL" id="CEA06425.1"/>
    </source>
</evidence>
<feature type="domain" description="VTT" evidence="2">
    <location>
        <begin position="29"/>
        <end position="141"/>
    </location>
</feature>
<name>A0A078MJF8_9PSED</name>
<keyword evidence="1" id="KW-1133">Transmembrane helix</keyword>
<evidence type="ECO:0000259" key="2">
    <source>
        <dbReference type="Pfam" id="PF09335"/>
    </source>
</evidence>
<dbReference type="PANTHER" id="PTHR42709">
    <property type="entry name" value="ALKALINE PHOSPHATASE LIKE PROTEIN"/>
    <property type="match status" value="1"/>
</dbReference>
<gene>
    <name evidence="3" type="ORF">BN1049_02813</name>
</gene>
<accession>A0A078MJF8</accession>